<dbReference type="InterPro" id="IPR039421">
    <property type="entry name" value="Type_1_exporter"/>
</dbReference>
<evidence type="ECO:0000256" key="1">
    <source>
        <dbReference type="ARBA" id="ARBA00004651"/>
    </source>
</evidence>
<proteinExistence type="predicted"/>
<sequence length="627" mass="68691">MNRFATLAQPRHEATSSGSAFHWFWAIIAGFSVPILIVIFGMVAALIEYGELPRTTASFARETGNQHSVELGTYLNIPVPSAFATQAPFAQLTELVIIAIAISGIFCFAVWMNRRSSDHRTREVVKNLHQRLLQQSLRRAESEGAAAQRSRARQLISNDLPELGIGLSLWHRVIPRSVLMLGGCVVLALLVNVWLAILAVISGAGLWRLYSWMRSPDWLQMSRFEIPKIRERLVSLIGDAPMMARLQAGGLADQAFQAELDALDRWVAGDDARRGRLWPVLMFAGSIAIALLVMGLGANILHGQQGLSLPASLVLGLALTASAFSAARLSELARQLRRSSRACESIYLYLQRGDDVAPSERLVGLAGLRESVDLRDVSLQDAGGKPILRDLSLSLRPKSLVAVLGTDDVSTQSLTELLMGFGRPQRGIVEIDGISLRDVHPQALAKQVMWIAPDGPLWEGTITENLMAGLSKSVDKRDMVNVLEELGIYEQITRLSDGLETMVGPVTDLRDGRSSDGLSMNARYMLGIARALLHRPPIILAKEPPAPTEHLSNDPCLKAMKTLAASGALVLVLPHRLQTLRQCDRVVLLNGANLVGEGGHTELLNSSDLYRHLNYLLFNPYRHRSGN</sequence>
<dbReference type="InterPro" id="IPR036640">
    <property type="entry name" value="ABC1_TM_sf"/>
</dbReference>
<dbReference type="Pfam" id="PF00005">
    <property type="entry name" value="ABC_tran"/>
    <property type="match status" value="1"/>
</dbReference>
<gene>
    <name evidence="7" type="ORF">FHS27_000431</name>
</gene>
<evidence type="ECO:0000256" key="2">
    <source>
        <dbReference type="ARBA" id="ARBA00022692"/>
    </source>
</evidence>
<name>A0A7W5H2X8_9BACT</name>
<dbReference type="GO" id="GO:0005524">
    <property type="term" value="F:ATP binding"/>
    <property type="evidence" value="ECO:0007669"/>
    <property type="project" value="InterPro"/>
</dbReference>
<comment type="caution">
    <text evidence="7">The sequence shown here is derived from an EMBL/GenBank/DDBJ whole genome shotgun (WGS) entry which is preliminary data.</text>
</comment>
<evidence type="ECO:0000259" key="6">
    <source>
        <dbReference type="PROSITE" id="PS50893"/>
    </source>
</evidence>
<feature type="transmembrane region" description="Helical" evidence="5">
    <location>
        <begin position="280"/>
        <end position="301"/>
    </location>
</feature>
<evidence type="ECO:0000256" key="3">
    <source>
        <dbReference type="ARBA" id="ARBA00022989"/>
    </source>
</evidence>
<dbReference type="InterPro" id="IPR027417">
    <property type="entry name" value="P-loop_NTPase"/>
</dbReference>
<dbReference type="Proteomes" id="UP000536179">
    <property type="component" value="Unassembled WGS sequence"/>
</dbReference>
<evidence type="ECO:0000313" key="8">
    <source>
        <dbReference type="Proteomes" id="UP000536179"/>
    </source>
</evidence>
<protein>
    <submittedName>
        <fullName evidence="7">ABC-type multidrug transport system fused ATPase/permease subunit</fullName>
    </submittedName>
</protein>
<accession>A0A7W5H2X8</accession>
<comment type="subcellular location">
    <subcellularLocation>
        <location evidence="1">Cell membrane</location>
        <topology evidence="1">Multi-pass membrane protein</topology>
    </subcellularLocation>
</comment>
<dbReference type="Gene3D" id="1.20.1560.10">
    <property type="entry name" value="ABC transporter type 1, transmembrane domain"/>
    <property type="match status" value="1"/>
</dbReference>
<dbReference type="InterPro" id="IPR003439">
    <property type="entry name" value="ABC_transporter-like_ATP-bd"/>
</dbReference>
<dbReference type="GO" id="GO:0016887">
    <property type="term" value="F:ATP hydrolysis activity"/>
    <property type="evidence" value="ECO:0007669"/>
    <property type="project" value="InterPro"/>
</dbReference>
<keyword evidence="8" id="KW-1185">Reference proteome</keyword>
<feature type="transmembrane region" description="Helical" evidence="5">
    <location>
        <begin position="178"/>
        <end position="207"/>
    </location>
</feature>
<evidence type="ECO:0000256" key="4">
    <source>
        <dbReference type="ARBA" id="ARBA00023136"/>
    </source>
</evidence>
<evidence type="ECO:0000313" key="7">
    <source>
        <dbReference type="EMBL" id="MBB3204667.1"/>
    </source>
</evidence>
<dbReference type="RefSeq" id="WP_184300958.1">
    <property type="nucleotide sequence ID" value="NZ_JACHXU010000001.1"/>
</dbReference>
<dbReference type="GO" id="GO:0015421">
    <property type="term" value="F:ABC-type oligopeptide transporter activity"/>
    <property type="evidence" value="ECO:0007669"/>
    <property type="project" value="TreeGrafter"/>
</dbReference>
<feature type="domain" description="ABC transporter" evidence="6">
    <location>
        <begin position="372"/>
        <end position="616"/>
    </location>
</feature>
<dbReference type="PANTHER" id="PTHR43394:SF1">
    <property type="entry name" value="ATP-BINDING CASSETTE SUB-FAMILY B MEMBER 10, MITOCHONDRIAL"/>
    <property type="match status" value="1"/>
</dbReference>
<keyword evidence="2 5" id="KW-0812">Transmembrane</keyword>
<dbReference type="PROSITE" id="PS50893">
    <property type="entry name" value="ABC_TRANSPORTER_2"/>
    <property type="match status" value="1"/>
</dbReference>
<keyword evidence="4 5" id="KW-0472">Membrane</keyword>
<organism evidence="7 8">
    <name type="scientific">Aporhodopirellula rubra</name>
    <dbReference type="NCBI Taxonomy" id="980271"/>
    <lineage>
        <taxon>Bacteria</taxon>
        <taxon>Pseudomonadati</taxon>
        <taxon>Planctomycetota</taxon>
        <taxon>Planctomycetia</taxon>
        <taxon>Pirellulales</taxon>
        <taxon>Pirellulaceae</taxon>
        <taxon>Aporhodopirellula</taxon>
    </lineage>
</organism>
<dbReference type="EMBL" id="JACHXU010000001">
    <property type="protein sequence ID" value="MBB3204667.1"/>
    <property type="molecule type" value="Genomic_DNA"/>
</dbReference>
<dbReference type="Gene3D" id="3.40.50.300">
    <property type="entry name" value="P-loop containing nucleotide triphosphate hydrolases"/>
    <property type="match status" value="1"/>
</dbReference>
<reference evidence="7 8" key="1">
    <citation type="submission" date="2020-08" db="EMBL/GenBank/DDBJ databases">
        <title>Genomic Encyclopedia of Type Strains, Phase III (KMG-III): the genomes of soil and plant-associated and newly described type strains.</title>
        <authorList>
            <person name="Whitman W."/>
        </authorList>
    </citation>
    <scope>NUCLEOTIDE SEQUENCE [LARGE SCALE GENOMIC DNA]</scope>
    <source>
        <strain evidence="7 8">CECT 8075</strain>
    </source>
</reference>
<dbReference type="SUPFAM" id="SSF90123">
    <property type="entry name" value="ABC transporter transmembrane region"/>
    <property type="match status" value="1"/>
</dbReference>
<feature type="transmembrane region" description="Helical" evidence="5">
    <location>
        <begin position="307"/>
        <end position="329"/>
    </location>
</feature>
<dbReference type="PANTHER" id="PTHR43394">
    <property type="entry name" value="ATP-DEPENDENT PERMEASE MDL1, MITOCHONDRIAL"/>
    <property type="match status" value="1"/>
</dbReference>
<feature type="transmembrane region" description="Helical" evidence="5">
    <location>
        <begin position="20"/>
        <end position="47"/>
    </location>
</feature>
<dbReference type="GO" id="GO:0005886">
    <property type="term" value="C:plasma membrane"/>
    <property type="evidence" value="ECO:0007669"/>
    <property type="project" value="UniProtKB-SubCell"/>
</dbReference>
<feature type="transmembrane region" description="Helical" evidence="5">
    <location>
        <begin position="95"/>
        <end position="112"/>
    </location>
</feature>
<dbReference type="SUPFAM" id="SSF52540">
    <property type="entry name" value="P-loop containing nucleoside triphosphate hydrolases"/>
    <property type="match status" value="1"/>
</dbReference>
<evidence type="ECO:0000256" key="5">
    <source>
        <dbReference type="SAM" id="Phobius"/>
    </source>
</evidence>
<keyword evidence="3 5" id="KW-1133">Transmembrane helix</keyword>
<dbReference type="AlphaFoldDB" id="A0A7W5H2X8"/>